<evidence type="ECO:0000256" key="1">
    <source>
        <dbReference type="SAM" id="Phobius"/>
    </source>
</evidence>
<organism evidence="2 3">
    <name type="scientific">Erythrobacter dokdonensis DSW-74</name>
    <dbReference type="NCBI Taxonomy" id="1300349"/>
    <lineage>
        <taxon>Bacteria</taxon>
        <taxon>Pseudomonadati</taxon>
        <taxon>Pseudomonadota</taxon>
        <taxon>Alphaproteobacteria</taxon>
        <taxon>Sphingomonadales</taxon>
        <taxon>Erythrobacteraceae</taxon>
        <taxon>Erythrobacter/Porphyrobacter group</taxon>
        <taxon>Erythrobacter</taxon>
    </lineage>
</organism>
<feature type="transmembrane region" description="Helical" evidence="1">
    <location>
        <begin position="567"/>
        <end position="589"/>
    </location>
</feature>
<feature type="transmembrane region" description="Helical" evidence="1">
    <location>
        <begin position="400"/>
        <end position="420"/>
    </location>
</feature>
<evidence type="ECO:0000313" key="3">
    <source>
        <dbReference type="Proteomes" id="UP000092484"/>
    </source>
</evidence>
<keyword evidence="1" id="KW-1133">Transmembrane helix</keyword>
<protein>
    <submittedName>
        <fullName evidence="2">Uncharacterized protein</fullName>
    </submittedName>
</protein>
<dbReference type="STRING" id="1300349.I603_1652"/>
<proteinExistence type="predicted"/>
<evidence type="ECO:0000313" key="2">
    <source>
        <dbReference type="EMBL" id="OBV11244.1"/>
    </source>
</evidence>
<name>A0A1A7BFH7_9SPHN</name>
<feature type="transmembrane region" description="Helical" evidence="1">
    <location>
        <begin position="529"/>
        <end position="547"/>
    </location>
</feature>
<comment type="caution">
    <text evidence="2">The sequence shown here is derived from an EMBL/GenBank/DDBJ whole genome shotgun (WGS) entry which is preliminary data.</text>
</comment>
<keyword evidence="1" id="KW-0472">Membrane</keyword>
<feature type="transmembrane region" description="Helical" evidence="1">
    <location>
        <begin position="373"/>
        <end position="394"/>
    </location>
</feature>
<keyword evidence="1" id="KW-0812">Transmembrane</keyword>
<keyword evidence="3" id="KW-1185">Reference proteome</keyword>
<reference evidence="2 3" key="1">
    <citation type="submission" date="2016-06" db="EMBL/GenBank/DDBJ databases">
        <title>Genome sequence of Porphyrobacter dokdonensis DSW-74.</title>
        <authorList>
            <person name="Kim J.F."/>
            <person name="Song J.Y."/>
        </authorList>
    </citation>
    <scope>NUCLEOTIDE SEQUENCE [LARGE SCALE GENOMIC DNA]</scope>
    <source>
        <strain evidence="2 3">DSW-74</strain>
    </source>
</reference>
<accession>A0A1A7BFH7</accession>
<dbReference type="RefSeq" id="WP_068863898.1">
    <property type="nucleotide sequence ID" value="NZ_LZYB01000003.1"/>
</dbReference>
<sequence length="659" mass="71349">MHPLPFANLEAEWQPRLALGITGHRATNPSFSAHAEAIAAALDQLFGRIDAIEKGFPGTRGTVRLHSLLVDGTDQVAAELALARGWDLAVPMPFGADLNLAINAHPVTSADAAALCRGERAADPEVERRAAAIRAITTKAQLFELADRDAELEALFLAMLDAPEDRAAVRAFEALASDNVALAGRVMVERTDLVIAIWDGKISNLPGGTGHTVVAALTMGTPVLLIDPAMPQAWSILTRPEELGHFGSLGTDAARDDARLAAIIRAAVVVEGWRPEQLAREQWRPRSSRVFGLYRMIEQVFGDGRLLPGRLQIDYEAPDAIAAGSAAGLLRAAQEAPGADLRLAARLRDTLLPIFARADGIASRLSDAYRSGMCVNFVLAALAVIVGLAFYPLGLGKVKWVFASVELLLLTGILAITWAGSRRGWHRRWFELRRVAEYLRHAPALLLLGVSRPIGRWPRAGREGSEGEWPEHFARHALREVGLPRARLTRDYLRACLEGVVRPHVAAQRAYHEAKAERLERVHHRLDRVAATCFTLAVISVLAYLLLKLATVTAIAPRSWADGLSPLFTFLGVAFPTLGANIAGVRYFGDFERFGAISRAAAERLGEVEKRIDLLLSGSGQALTYEAAAALVHAVDEAVVDEIESWQAVFGAKHLALPA</sequence>
<dbReference type="EMBL" id="LZYB01000003">
    <property type="protein sequence ID" value="OBV11244.1"/>
    <property type="molecule type" value="Genomic_DNA"/>
</dbReference>
<dbReference type="AlphaFoldDB" id="A0A1A7BFH7"/>
<dbReference type="PATRIC" id="fig|1300349.4.peg.1647"/>
<dbReference type="Proteomes" id="UP000092484">
    <property type="component" value="Unassembled WGS sequence"/>
</dbReference>
<gene>
    <name evidence="2" type="ORF">I603_1652</name>
</gene>